<name>A0ABR2FVM7_9ROSI</name>
<reference evidence="2 3" key="1">
    <citation type="journal article" date="2024" name="G3 (Bethesda)">
        <title>Genome assembly of Hibiscus sabdariffa L. provides insights into metabolisms of medicinal natural products.</title>
        <authorList>
            <person name="Kim T."/>
        </authorList>
    </citation>
    <scope>NUCLEOTIDE SEQUENCE [LARGE SCALE GENOMIC DNA]</scope>
    <source>
        <strain evidence="2">TK-2024</strain>
        <tissue evidence="2">Old leaves</tissue>
    </source>
</reference>
<keyword evidence="1" id="KW-1133">Transmembrane helix</keyword>
<evidence type="ECO:0000313" key="2">
    <source>
        <dbReference type="EMBL" id="KAK8588192.1"/>
    </source>
</evidence>
<proteinExistence type="predicted"/>
<keyword evidence="3" id="KW-1185">Reference proteome</keyword>
<comment type="caution">
    <text evidence="2">The sequence shown here is derived from an EMBL/GenBank/DDBJ whole genome shotgun (WGS) entry which is preliminary data.</text>
</comment>
<accession>A0ABR2FVM7</accession>
<evidence type="ECO:0000256" key="1">
    <source>
        <dbReference type="SAM" id="Phobius"/>
    </source>
</evidence>
<dbReference type="EMBL" id="JBBPBM010000004">
    <property type="protein sequence ID" value="KAK8588192.1"/>
    <property type="molecule type" value="Genomic_DNA"/>
</dbReference>
<dbReference type="Proteomes" id="UP001472677">
    <property type="component" value="Unassembled WGS sequence"/>
</dbReference>
<organism evidence="2 3">
    <name type="scientific">Hibiscus sabdariffa</name>
    <name type="common">roselle</name>
    <dbReference type="NCBI Taxonomy" id="183260"/>
    <lineage>
        <taxon>Eukaryota</taxon>
        <taxon>Viridiplantae</taxon>
        <taxon>Streptophyta</taxon>
        <taxon>Embryophyta</taxon>
        <taxon>Tracheophyta</taxon>
        <taxon>Spermatophyta</taxon>
        <taxon>Magnoliopsida</taxon>
        <taxon>eudicotyledons</taxon>
        <taxon>Gunneridae</taxon>
        <taxon>Pentapetalae</taxon>
        <taxon>rosids</taxon>
        <taxon>malvids</taxon>
        <taxon>Malvales</taxon>
        <taxon>Malvaceae</taxon>
        <taxon>Malvoideae</taxon>
        <taxon>Hibiscus</taxon>
    </lineage>
</organism>
<protein>
    <recommendedName>
        <fullName evidence="4">RNase H type-1 domain-containing protein</fullName>
    </recommendedName>
</protein>
<feature type="transmembrane region" description="Helical" evidence="1">
    <location>
        <begin position="90"/>
        <end position="108"/>
    </location>
</feature>
<evidence type="ECO:0000313" key="3">
    <source>
        <dbReference type="Proteomes" id="UP001472677"/>
    </source>
</evidence>
<evidence type="ECO:0008006" key="4">
    <source>
        <dbReference type="Google" id="ProtNLM"/>
    </source>
</evidence>
<keyword evidence="1" id="KW-0472">Membrane</keyword>
<sequence length="234" mass="27016">MVSAMVNDRGDWDWDRLTDMLPVAVLERLAACPTPNPRYGEDAPGWRWDDNMQFTVGSAYGYLTDGGWRIGNILLMWNEFVSIWRRPRRVLYVMTTMRMLIIFSGIVLRRLLWKRRCCLLFDADFSEREVVFEKGNRLCAESERMVGLGELTQAAEPRCRLDWRDWEVVVRHAHRERNGVTNSLAAMGRDYGMQGAIFSMPLEALAVRIEDERRSWVAMREACCEIAVGIDSGG</sequence>
<gene>
    <name evidence="2" type="ORF">V6N12_022648</name>
</gene>
<keyword evidence="1" id="KW-0812">Transmembrane</keyword>